<protein>
    <recommendedName>
        <fullName evidence="2">Secreted protein</fullName>
    </recommendedName>
</protein>
<proteinExistence type="predicted"/>
<comment type="caution">
    <text evidence="1">The sequence shown here is derived from an EMBL/GenBank/DDBJ whole genome shotgun (WGS) entry which is preliminary data.</text>
</comment>
<name>A0A0F9MS71_9ZZZZ</name>
<sequence>MNNIKERPMTYSLQILAAATFISAADASDVLLALSDGSTEIFSSYTAS</sequence>
<dbReference type="AlphaFoldDB" id="A0A0F9MS71"/>
<evidence type="ECO:0000313" key="1">
    <source>
        <dbReference type="EMBL" id="KKM79495.1"/>
    </source>
</evidence>
<accession>A0A0F9MS71</accession>
<dbReference type="EMBL" id="LAZR01008325">
    <property type="protein sequence ID" value="KKM79495.1"/>
    <property type="molecule type" value="Genomic_DNA"/>
</dbReference>
<organism evidence="1">
    <name type="scientific">marine sediment metagenome</name>
    <dbReference type="NCBI Taxonomy" id="412755"/>
    <lineage>
        <taxon>unclassified sequences</taxon>
        <taxon>metagenomes</taxon>
        <taxon>ecological metagenomes</taxon>
    </lineage>
</organism>
<evidence type="ECO:0008006" key="2">
    <source>
        <dbReference type="Google" id="ProtNLM"/>
    </source>
</evidence>
<gene>
    <name evidence="1" type="ORF">LCGC14_1349370</name>
</gene>
<reference evidence="1" key="1">
    <citation type="journal article" date="2015" name="Nature">
        <title>Complex archaea that bridge the gap between prokaryotes and eukaryotes.</title>
        <authorList>
            <person name="Spang A."/>
            <person name="Saw J.H."/>
            <person name="Jorgensen S.L."/>
            <person name="Zaremba-Niedzwiedzka K."/>
            <person name="Martijn J."/>
            <person name="Lind A.E."/>
            <person name="van Eijk R."/>
            <person name="Schleper C."/>
            <person name="Guy L."/>
            <person name="Ettema T.J."/>
        </authorList>
    </citation>
    <scope>NUCLEOTIDE SEQUENCE</scope>
</reference>